<dbReference type="NCBIfam" id="TIGR02258">
    <property type="entry name" value="2_5_ligase"/>
    <property type="match status" value="1"/>
</dbReference>
<comment type="function">
    <text evidence="2">Hydrolyzes RNA 2',3'-cyclic phosphodiester to an RNA 2'-phosphomonoester.</text>
</comment>
<dbReference type="InterPro" id="IPR009097">
    <property type="entry name" value="Cyclic_Pdiesterase"/>
</dbReference>
<dbReference type="PANTHER" id="PTHR35561">
    <property type="entry name" value="RNA 2',3'-CYCLIC PHOSPHODIESTERASE"/>
    <property type="match status" value="1"/>
</dbReference>
<accession>M2T7J8</accession>
<dbReference type="Pfam" id="PF13563">
    <property type="entry name" value="2_5_RNA_ligase2"/>
    <property type="match status" value="1"/>
</dbReference>
<dbReference type="InterPro" id="IPR004175">
    <property type="entry name" value="RNA_CPDase"/>
</dbReference>
<organism evidence="3 4">
    <name type="scientific">Pacificimonas flava</name>
    <dbReference type="NCBI Taxonomy" id="1234595"/>
    <lineage>
        <taxon>Bacteria</taxon>
        <taxon>Pseudomonadati</taxon>
        <taxon>Pseudomonadota</taxon>
        <taxon>Alphaproteobacteria</taxon>
        <taxon>Sphingomonadales</taxon>
        <taxon>Sphingosinicellaceae</taxon>
        <taxon>Pacificimonas</taxon>
    </lineage>
</organism>
<dbReference type="HAMAP" id="MF_01940">
    <property type="entry name" value="RNA_CPDase"/>
    <property type="match status" value="1"/>
</dbReference>
<comment type="catalytic activity">
    <reaction evidence="2">
        <text>a 3'-end 2',3'-cyclophospho-ribonucleotide-RNA + H2O = a 3'-end 2'-phospho-ribonucleotide-RNA + H(+)</text>
        <dbReference type="Rhea" id="RHEA:11828"/>
        <dbReference type="Rhea" id="RHEA-COMP:10464"/>
        <dbReference type="Rhea" id="RHEA-COMP:17353"/>
        <dbReference type="ChEBI" id="CHEBI:15377"/>
        <dbReference type="ChEBI" id="CHEBI:15378"/>
        <dbReference type="ChEBI" id="CHEBI:83064"/>
        <dbReference type="ChEBI" id="CHEBI:173113"/>
        <dbReference type="EC" id="3.1.4.58"/>
    </reaction>
</comment>
<proteinExistence type="inferred from homology"/>
<evidence type="ECO:0000313" key="4">
    <source>
        <dbReference type="Proteomes" id="UP000011717"/>
    </source>
</evidence>
<dbReference type="EMBL" id="AMRV01000007">
    <property type="protein sequence ID" value="EMD82499.1"/>
    <property type="molecule type" value="Genomic_DNA"/>
</dbReference>
<feature type="short sequence motif" description="HXTX 1" evidence="2">
    <location>
        <begin position="37"/>
        <end position="40"/>
    </location>
</feature>
<comment type="similarity">
    <text evidence="2">Belongs to the 2H phosphoesterase superfamily. ThpR family.</text>
</comment>
<gene>
    <name evidence="3" type="ORF">C725_2220</name>
</gene>
<feature type="short sequence motif" description="HXTX 2" evidence="2">
    <location>
        <begin position="121"/>
        <end position="124"/>
    </location>
</feature>
<dbReference type="GO" id="GO:0008664">
    <property type="term" value="F:RNA 2',3'-cyclic 3'-phosphodiesterase activity"/>
    <property type="evidence" value="ECO:0007669"/>
    <property type="project" value="UniProtKB-EC"/>
</dbReference>
<feature type="active site" description="Proton donor" evidence="2">
    <location>
        <position position="37"/>
    </location>
</feature>
<keyword evidence="3" id="KW-0436">Ligase</keyword>
<dbReference type="PANTHER" id="PTHR35561:SF1">
    <property type="entry name" value="RNA 2',3'-CYCLIC PHOSPHODIESTERASE"/>
    <property type="match status" value="1"/>
</dbReference>
<dbReference type="EC" id="3.1.4.58" evidence="2"/>
<keyword evidence="1 2" id="KW-0378">Hydrolase</keyword>
<dbReference type="OrthoDB" id="9793819at2"/>
<dbReference type="RefSeq" id="WP_008602828.1">
    <property type="nucleotide sequence ID" value="NZ_AMRV01000007.1"/>
</dbReference>
<dbReference type="Proteomes" id="UP000011717">
    <property type="component" value="Unassembled WGS sequence"/>
</dbReference>
<dbReference type="GO" id="GO:0004113">
    <property type="term" value="F:2',3'-cyclic-nucleotide 3'-phosphodiesterase activity"/>
    <property type="evidence" value="ECO:0007669"/>
    <property type="project" value="InterPro"/>
</dbReference>
<evidence type="ECO:0000313" key="3">
    <source>
        <dbReference type="EMBL" id="EMD82499.1"/>
    </source>
</evidence>
<reference evidence="3 4" key="1">
    <citation type="journal article" date="2013" name="Genome Announc.">
        <title>Draft Genome Sequence of Strain JLT2015T, Belonging to the Family Sphingomonadaceae of the Alphaproteobacteria.</title>
        <authorList>
            <person name="Tang K."/>
            <person name="Liu K."/>
            <person name="Li S."/>
            <person name="Jiao N."/>
        </authorList>
    </citation>
    <scope>NUCLEOTIDE SEQUENCE [LARGE SCALE GENOMIC DNA]</scope>
    <source>
        <strain evidence="3 4">JLT2015</strain>
    </source>
</reference>
<evidence type="ECO:0000256" key="1">
    <source>
        <dbReference type="ARBA" id="ARBA00022801"/>
    </source>
</evidence>
<feature type="active site" description="Proton acceptor" evidence="2">
    <location>
        <position position="121"/>
    </location>
</feature>
<keyword evidence="4" id="KW-1185">Reference proteome</keyword>
<evidence type="ECO:0000256" key="2">
    <source>
        <dbReference type="HAMAP-Rule" id="MF_01940"/>
    </source>
</evidence>
<dbReference type="AlphaFoldDB" id="M2T7J8"/>
<dbReference type="GO" id="GO:0016874">
    <property type="term" value="F:ligase activity"/>
    <property type="evidence" value="ECO:0007669"/>
    <property type="project" value="UniProtKB-KW"/>
</dbReference>
<dbReference type="Gene3D" id="3.90.1140.10">
    <property type="entry name" value="Cyclic phosphodiesterase"/>
    <property type="match status" value="1"/>
</dbReference>
<dbReference type="SUPFAM" id="SSF55144">
    <property type="entry name" value="LigT-like"/>
    <property type="match status" value="1"/>
</dbReference>
<sequence>MHRLFVGIEPPSDVKDAVMDIMGGIIGARWQDEDQLHITLRFLGERPAREANDIAECLSYVSARSAAMGLEGIGQFDRKGRPESLWVGVRPADDVRRLQKKVSRALEGVGVRPDSRAYLPHLTIARFSRGAGPLDHFMAQHGGFRIPPFMVSDFCLFESHLTQEGAVYSIVERYEFAQGSLFDPGDYDGFVPPRSAEEWVQ</sequence>
<protein>
    <recommendedName>
        <fullName evidence="2">RNA 2',3'-cyclic phosphodiesterase</fullName>
        <shortName evidence="2">RNA 2',3'-CPDase</shortName>
        <ecNumber evidence="2">3.1.4.58</ecNumber>
    </recommendedName>
</protein>
<comment type="caution">
    <text evidence="3">The sequence shown here is derived from an EMBL/GenBank/DDBJ whole genome shotgun (WGS) entry which is preliminary data.</text>
</comment>
<name>M2T7J8_9SPHN</name>